<dbReference type="AlphaFoldDB" id="A0A8H6SP39"/>
<evidence type="ECO:0000313" key="2">
    <source>
        <dbReference type="EMBL" id="KAF7303410.1"/>
    </source>
</evidence>
<feature type="chain" id="PRO_5034704582" evidence="1">
    <location>
        <begin position="20"/>
        <end position="272"/>
    </location>
</feature>
<keyword evidence="3" id="KW-1185">Reference proteome</keyword>
<dbReference type="GeneID" id="59344977"/>
<keyword evidence="1" id="KW-0732">Signal</keyword>
<accession>A0A8H6SP39</accession>
<organism evidence="2 3">
    <name type="scientific">Mycena indigotica</name>
    <dbReference type="NCBI Taxonomy" id="2126181"/>
    <lineage>
        <taxon>Eukaryota</taxon>
        <taxon>Fungi</taxon>
        <taxon>Dikarya</taxon>
        <taxon>Basidiomycota</taxon>
        <taxon>Agaricomycotina</taxon>
        <taxon>Agaricomycetes</taxon>
        <taxon>Agaricomycetidae</taxon>
        <taxon>Agaricales</taxon>
        <taxon>Marasmiineae</taxon>
        <taxon>Mycenaceae</taxon>
        <taxon>Mycena</taxon>
    </lineage>
</organism>
<reference evidence="2" key="1">
    <citation type="submission" date="2020-05" db="EMBL/GenBank/DDBJ databases">
        <title>Mycena genomes resolve the evolution of fungal bioluminescence.</title>
        <authorList>
            <person name="Tsai I.J."/>
        </authorList>
    </citation>
    <scope>NUCLEOTIDE SEQUENCE</scope>
    <source>
        <strain evidence="2">171206Taipei</strain>
    </source>
</reference>
<protein>
    <submittedName>
        <fullName evidence="2">Glycoside hydrolase family 76 protein</fullName>
    </submittedName>
</protein>
<evidence type="ECO:0000256" key="1">
    <source>
        <dbReference type="SAM" id="SignalP"/>
    </source>
</evidence>
<dbReference type="Proteomes" id="UP000636479">
    <property type="component" value="Unassembled WGS sequence"/>
</dbReference>
<gene>
    <name evidence="2" type="ORF">MIND_00569500</name>
</gene>
<comment type="caution">
    <text evidence="2">The sequence shown here is derived from an EMBL/GenBank/DDBJ whole genome shotgun (WGS) entry which is preliminary data.</text>
</comment>
<keyword evidence="2" id="KW-0378">Hydrolase</keyword>
<feature type="signal peptide" evidence="1">
    <location>
        <begin position="1"/>
        <end position="19"/>
    </location>
</feature>
<dbReference type="GO" id="GO:0016787">
    <property type="term" value="F:hydrolase activity"/>
    <property type="evidence" value="ECO:0007669"/>
    <property type="project" value="UniProtKB-KW"/>
</dbReference>
<dbReference type="RefSeq" id="XP_037220382.1">
    <property type="nucleotide sequence ID" value="XM_037362461.1"/>
</dbReference>
<name>A0A8H6SP39_9AGAR</name>
<evidence type="ECO:0000313" key="3">
    <source>
        <dbReference type="Proteomes" id="UP000636479"/>
    </source>
</evidence>
<proteinExistence type="predicted"/>
<dbReference type="EMBL" id="JACAZF010000005">
    <property type="protein sequence ID" value="KAF7303410.1"/>
    <property type="molecule type" value="Genomic_DNA"/>
</dbReference>
<sequence>MRRALLASTLVSLLSLSAAQNAGSPGTPPTGSSVVVSSSQATGSVAGGSVAVVDPSGWRKPALAASVAERTAAASGALKEAADALAGADQFTSYGGKTYLAFANTFAAMAELDALAATAANKDALKGYLGKTEGVRAGFQDNHVSDILQDWNFLDSLAFSSSRSPTDSHTATLPSRPTPPTPTPFFSNTPSIHCNGASLAGGTFATTTATDPTVSATATAYFSLLSALLYESTKNTTYLDAATTSLAFIRTQLLALSNNTNPAGLVQLIAKV</sequence>